<dbReference type="EMBL" id="FNCN01000054">
    <property type="protein sequence ID" value="SDI45996.1"/>
    <property type="molecule type" value="Genomic_DNA"/>
</dbReference>
<keyword evidence="6" id="KW-1185">Reference proteome</keyword>
<dbReference type="GO" id="GO:0006793">
    <property type="term" value="P:phosphorus metabolic process"/>
    <property type="evidence" value="ECO:0007669"/>
    <property type="project" value="UniProtKB-ARBA"/>
</dbReference>
<dbReference type="CDD" id="cd18793">
    <property type="entry name" value="SF2_C_SNF"/>
    <property type="match status" value="1"/>
</dbReference>
<dbReference type="InterPro" id="IPR049730">
    <property type="entry name" value="SNF2/RAD54-like_C"/>
</dbReference>
<dbReference type="GO" id="GO:0006281">
    <property type="term" value="P:DNA repair"/>
    <property type="evidence" value="ECO:0007669"/>
    <property type="project" value="TreeGrafter"/>
</dbReference>
<feature type="domain" description="Helicase ATP-binding" evidence="3">
    <location>
        <begin position="264"/>
        <end position="413"/>
    </location>
</feature>
<organism evidence="5 6">
    <name type="scientific">Sinosporangium album</name>
    <dbReference type="NCBI Taxonomy" id="504805"/>
    <lineage>
        <taxon>Bacteria</taxon>
        <taxon>Bacillati</taxon>
        <taxon>Actinomycetota</taxon>
        <taxon>Actinomycetes</taxon>
        <taxon>Streptosporangiales</taxon>
        <taxon>Streptosporangiaceae</taxon>
        <taxon>Sinosporangium</taxon>
    </lineage>
</organism>
<feature type="domain" description="Helicase C-terminal" evidence="4">
    <location>
        <begin position="673"/>
        <end position="855"/>
    </location>
</feature>
<evidence type="ECO:0000259" key="2">
    <source>
        <dbReference type="PROSITE" id="PS50035"/>
    </source>
</evidence>
<dbReference type="SUPFAM" id="SSF52540">
    <property type="entry name" value="P-loop containing nucleoside triphosphate hydrolases"/>
    <property type="match status" value="1"/>
</dbReference>
<dbReference type="STRING" id="504805.SAMN05421505_1542"/>
<dbReference type="PROSITE" id="PS50035">
    <property type="entry name" value="PLD"/>
    <property type="match status" value="1"/>
</dbReference>
<dbReference type="Gene3D" id="3.30.870.10">
    <property type="entry name" value="Endonuclease Chain A"/>
    <property type="match status" value="1"/>
</dbReference>
<dbReference type="InterPro" id="IPR038718">
    <property type="entry name" value="SNF2-like_sf"/>
</dbReference>
<dbReference type="SMART" id="SM00487">
    <property type="entry name" value="DEXDc"/>
    <property type="match status" value="1"/>
</dbReference>
<dbReference type="InterPro" id="IPR001650">
    <property type="entry name" value="Helicase_C-like"/>
</dbReference>
<protein>
    <submittedName>
        <fullName evidence="5">SNF2 family N-terminal domain-containing protein</fullName>
    </submittedName>
</protein>
<dbReference type="InterPro" id="IPR001736">
    <property type="entry name" value="PLipase_D/transphosphatidylase"/>
</dbReference>
<evidence type="ECO:0000259" key="3">
    <source>
        <dbReference type="PROSITE" id="PS51192"/>
    </source>
</evidence>
<evidence type="ECO:0000259" key="4">
    <source>
        <dbReference type="PROSITE" id="PS51194"/>
    </source>
</evidence>
<dbReference type="SUPFAM" id="SSF56024">
    <property type="entry name" value="Phospholipase D/nuclease"/>
    <property type="match status" value="1"/>
</dbReference>
<name>A0A1G8KRJ2_9ACTN</name>
<dbReference type="InterPro" id="IPR000330">
    <property type="entry name" value="SNF2_N"/>
</dbReference>
<dbReference type="Pfam" id="PF00271">
    <property type="entry name" value="Helicase_C"/>
    <property type="match status" value="1"/>
</dbReference>
<evidence type="ECO:0000256" key="1">
    <source>
        <dbReference type="ARBA" id="ARBA00022801"/>
    </source>
</evidence>
<feature type="domain" description="PLD phosphodiesterase" evidence="2">
    <location>
        <begin position="144"/>
        <end position="173"/>
    </location>
</feature>
<dbReference type="CDD" id="cd09178">
    <property type="entry name" value="PLDc_N_Snf2_like"/>
    <property type="match status" value="1"/>
</dbReference>
<dbReference type="PANTHER" id="PTHR45766">
    <property type="entry name" value="DNA ANNEALING HELICASE AND ENDONUCLEASE ZRANB3 FAMILY MEMBER"/>
    <property type="match status" value="1"/>
</dbReference>
<dbReference type="AlphaFoldDB" id="A0A1G8KRJ2"/>
<dbReference type="PROSITE" id="PS51192">
    <property type="entry name" value="HELICASE_ATP_BIND_1"/>
    <property type="match status" value="1"/>
</dbReference>
<dbReference type="GO" id="GO:0005524">
    <property type="term" value="F:ATP binding"/>
    <property type="evidence" value="ECO:0007669"/>
    <property type="project" value="InterPro"/>
</dbReference>
<keyword evidence="1" id="KW-0378">Hydrolase</keyword>
<dbReference type="GO" id="GO:0031297">
    <property type="term" value="P:replication fork processing"/>
    <property type="evidence" value="ECO:0007669"/>
    <property type="project" value="TreeGrafter"/>
</dbReference>
<proteinExistence type="predicted"/>
<dbReference type="PANTHER" id="PTHR45766:SF6">
    <property type="entry name" value="SWI_SNF-RELATED MATRIX-ASSOCIATED ACTIN-DEPENDENT REGULATOR OF CHROMATIN SUBFAMILY A-LIKE PROTEIN 1"/>
    <property type="match status" value="1"/>
</dbReference>
<dbReference type="InterPro" id="IPR014001">
    <property type="entry name" value="Helicase_ATP-bd"/>
</dbReference>
<dbReference type="Proteomes" id="UP000198923">
    <property type="component" value="Unassembled WGS sequence"/>
</dbReference>
<dbReference type="Gene3D" id="3.40.50.10810">
    <property type="entry name" value="Tandem AAA-ATPase domain"/>
    <property type="match status" value="1"/>
</dbReference>
<dbReference type="Gene3D" id="3.40.50.300">
    <property type="entry name" value="P-loop containing nucleotide triphosphate hydrolases"/>
    <property type="match status" value="1"/>
</dbReference>
<evidence type="ECO:0000313" key="5">
    <source>
        <dbReference type="EMBL" id="SDI45996.1"/>
    </source>
</evidence>
<dbReference type="InterPro" id="IPR027417">
    <property type="entry name" value="P-loop_NTPase"/>
</dbReference>
<dbReference type="Pfam" id="PF00176">
    <property type="entry name" value="SNF2-rel_dom"/>
    <property type="match status" value="1"/>
</dbReference>
<dbReference type="GO" id="GO:0016787">
    <property type="term" value="F:hydrolase activity"/>
    <property type="evidence" value="ECO:0007669"/>
    <property type="project" value="UniProtKB-KW"/>
</dbReference>
<accession>A0A1G8KRJ2</accession>
<dbReference type="PROSITE" id="PS51194">
    <property type="entry name" value="HELICASE_CTER"/>
    <property type="match status" value="1"/>
</dbReference>
<sequence length="1126" mass="124708">MTTPSEDFRPTFSTNRPQSTVADAINALLAGMRTTLAAPPPVSIATAYFNPAGFGLLADELEQAGQVRLLLGADPDQTRPRIRPLAVGSGRRGERQQIKRVLEGHLRRLEEDRDLIGFTIEADAAARRLVDWLHSGRVEVRRYETGFLHGKAFVVDGSLPGVIAGSSNFTYAGLAVNKELNLGQYDPATVREVREWYEEMWRAAAPFDLSALYESRWLPHSPWEVFLRMLYELYGAEVEQEQRARSSSRLKLTAFQSDGVWRAQRILDRLNGVIVADEVGLGKTFIAGEILHETVIANRQKALVIAPATLRDSTWDPFLRERNLRADVISFEELATGLPTAGRAGAVLQDPDEYALVVVDEAHALRNAATKRAEALRALLTGAVPKRVVLLTATPVNNSLIDLYNLISYFVTNDAAFAESGVPSLRRYFDRAMAMSPDDLSPKHLFDVLDKVAVRRTRRFVRHHYVGDRVAINGVVRHITFPTPKVRRVDYDLDKALPGLFDRLATALGAHVNHSDRIEDGGSAVLLDAPGEVLTLARYVPSRFRRGGDEEQYEQQNAGLLRSALLKRFESSAYAFQRTLDKMIDGHEAFLFALNHGVVLTGDALREWISSDGDDLDDFLSSLNAADDNNVRNAGEFDAAALGAAVRADLFLLVSFRDEVQDHQAGPDPKVDMLVEELAVIAEEAAAEGITPQQTRDKRKTLVFSYYSDTVDHIHMRLLAAVETDPRLACYRDRIATASGPDRSGRAEVIAGFSPRTAGGGVEEDRYDLIITTDVLAEGVNLQQARHIVNYDLPWNPMRLVQRHGRIDRIGSDHGAVFLRCFFPDEQLERLLGLEERLQRKLKQASAATGVGDVLPGFTGHDVNLTETREEIDRLRHEDATLFETGGASALSGEEYRRRLQAELRHSFVRQAVLQLPWGSGSGFVQISSTQPGLIFCARIGDHPRPWFRYVPLGAGLEATVDEQGRPIVVSDTLACLAAADPGGQQVPAALTEDVYRAAFSAWTHARQDILTSWMRNADPANLQQPVPKVMREAADLVRRHGAYLGAQQDDLVSRLQAPYSPRILRAVRDGLAHPGAARQRVDHLAELADRLGLIRQPSPEPLPTITEDDIRLVCWLATVPGQLTC</sequence>
<evidence type="ECO:0000313" key="6">
    <source>
        <dbReference type="Proteomes" id="UP000198923"/>
    </source>
</evidence>
<reference evidence="5 6" key="1">
    <citation type="submission" date="2016-10" db="EMBL/GenBank/DDBJ databases">
        <authorList>
            <person name="de Groot N.N."/>
        </authorList>
    </citation>
    <scope>NUCLEOTIDE SEQUENCE [LARGE SCALE GENOMIC DNA]</scope>
    <source>
        <strain evidence="5 6">CPCC 201354</strain>
    </source>
</reference>
<dbReference type="InterPro" id="IPR025202">
    <property type="entry name" value="PLD-like_dom"/>
</dbReference>
<dbReference type="Pfam" id="PF13091">
    <property type="entry name" value="PLDc_2"/>
    <property type="match status" value="1"/>
</dbReference>
<gene>
    <name evidence="5" type="ORF">SAMN05421505_1542</name>
</gene>
<dbReference type="SMART" id="SM00490">
    <property type="entry name" value="HELICc"/>
    <property type="match status" value="1"/>
</dbReference>